<dbReference type="PANTHER" id="PTHR14187">
    <property type="entry name" value="ALPHA KINASE/ELONGATION FACTOR 2 KINASE"/>
    <property type="match status" value="1"/>
</dbReference>
<dbReference type="OrthoDB" id="2963168at2759"/>
<dbReference type="Gene3D" id="3.30.420.40">
    <property type="match status" value="2"/>
</dbReference>
<dbReference type="PANTHER" id="PTHR14187:SF81">
    <property type="entry name" value="HSP70 FAMILY PROTEIN (AFU_ORTHOLOGUE AFUA_4G14040)"/>
    <property type="match status" value="1"/>
</dbReference>
<sequence length="599" mass="67062">MPLDEDFNSLKLGSNSTNRHKIIVGVDYGTTYSGISYVESTKTRLEDINVITSWPDERGTSWKTPTRIAYVAENKDLSSSQWGFSVTPRMKSYSWTKLLLDKNTPLTKFDDNSLRDLYGEGLLSLPRGKTAQKVVEDYLRYLYRHLMHTLEKQLGQAVLKSTPIECYLTMPAIWSDQAQLATREAAKAAGFASRPGDTLAMIAEPEAAAIAAMKPNAGPDAISLLKPGENIMICDCGGGTVDITTYTVKSSTPTLQFTELCPGIGGKCGSTHIDRNFNRWMTETFGDAYESVPFERRGPGSRFMESFNSAKRNFTGKTQSSNTIEVGPLTMKVDSSEHYDEDERAVLLTKDIMQSLFDPVVVGIIRLIEEQTKAAKKKNAQVSRLILVGGFGDSEYLNKRLKHWCKCNEVNSLTCPPDCQAAIVRGAALRGLEGISSMYTHCHFHYGWSWGLKFREGIDKEEHAYITAYDKVKMCNHRMHWEVAKGQSMDANFTTTTGVAYQFDEGDDMISTLSLYSCSRDDPPEYSFDHGVRKVGVIETDFSDVDRSIIESKYDKSKKMRVYKIHYDVNVSFRGATGILEFTSLINGEVIGKTSLRRE</sequence>
<dbReference type="AlphaFoldDB" id="A0A3A2ZI55"/>
<accession>A0A3A2ZI55</accession>
<name>A0A3A2ZI55_9EURO</name>
<comment type="caution">
    <text evidence="3">The sequence shown here is derived from an EMBL/GenBank/DDBJ whole genome shotgun (WGS) entry which is preliminary data.</text>
</comment>
<keyword evidence="4" id="KW-1185">Reference proteome</keyword>
<evidence type="ECO:0000256" key="2">
    <source>
        <dbReference type="ARBA" id="ARBA00022840"/>
    </source>
</evidence>
<reference evidence="4" key="1">
    <citation type="submission" date="2017-02" db="EMBL/GenBank/DDBJ databases">
        <authorList>
            <person name="Tafer H."/>
            <person name="Lopandic K."/>
        </authorList>
    </citation>
    <scope>NUCLEOTIDE SEQUENCE [LARGE SCALE GENOMIC DNA]</scope>
    <source>
        <strain evidence="4">CBS 366.77</strain>
    </source>
</reference>
<dbReference type="STRING" id="2070753.A0A3A2ZI55"/>
<dbReference type="InterPro" id="IPR043129">
    <property type="entry name" value="ATPase_NBD"/>
</dbReference>
<dbReference type="SUPFAM" id="SSF53067">
    <property type="entry name" value="Actin-like ATPase domain"/>
    <property type="match status" value="2"/>
</dbReference>
<dbReference type="Pfam" id="PF00012">
    <property type="entry name" value="HSP70"/>
    <property type="match status" value="1"/>
</dbReference>
<keyword evidence="1" id="KW-0547">Nucleotide-binding</keyword>
<dbReference type="Proteomes" id="UP000266188">
    <property type="component" value="Unassembled WGS sequence"/>
</dbReference>
<evidence type="ECO:0000313" key="3">
    <source>
        <dbReference type="EMBL" id="RJE22726.1"/>
    </source>
</evidence>
<dbReference type="EMBL" id="MVGC01000154">
    <property type="protein sequence ID" value="RJE22726.1"/>
    <property type="molecule type" value="Genomic_DNA"/>
</dbReference>
<evidence type="ECO:0000256" key="1">
    <source>
        <dbReference type="ARBA" id="ARBA00022741"/>
    </source>
</evidence>
<evidence type="ECO:0000313" key="4">
    <source>
        <dbReference type="Proteomes" id="UP000266188"/>
    </source>
</evidence>
<dbReference type="InterPro" id="IPR013126">
    <property type="entry name" value="Hsp_70_fam"/>
</dbReference>
<dbReference type="PRINTS" id="PR00301">
    <property type="entry name" value="HEATSHOCK70"/>
</dbReference>
<gene>
    <name evidence="3" type="ORF">PHISCL_04942</name>
</gene>
<dbReference type="Gene3D" id="3.90.640.10">
    <property type="entry name" value="Actin, Chain A, domain 4"/>
    <property type="match status" value="1"/>
</dbReference>
<evidence type="ECO:0008006" key="5">
    <source>
        <dbReference type="Google" id="ProtNLM"/>
    </source>
</evidence>
<dbReference type="GO" id="GO:0140662">
    <property type="term" value="F:ATP-dependent protein folding chaperone"/>
    <property type="evidence" value="ECO:0007669"/>
    <property type="project" value="InterPro"/>
</dbReference>
<proteinExistence type="predicted"/>
<organism evidence="3 4">
    <name type="scientific">Aspergillus sclerotialis</name>
    <dbReference type="NCBI Taxonomy" id="2070753"/>
    <lineage>
        <taxon>Eukaryota</taxon>
        <taxon>Fungi</taxon>
        <taxon>Dikarya</taxon>
        <taxon>Ascomycota</taxon>
        <taxon>Pezizomycotina</taxon>
        <taxon>Eurotiomycetes</taxon>
        <taxon>Eurotiomycetidae</taxon>
        <taxon>Eurotiales</taxon>
        <taxon>Aspergillaceae</taxon>
        <taxon>Aspergillus</taxon>
        <taxon>Aspergillus subgen. Polypaecilum</taxon>
    </lineage>
</organism>
<dbReference type="Gene3D" id="3.30.30.30">
    <property type="match status" value="1"/>
</dbReference>
<protein>
    <recommendedName>
        <fullName evidence="5">Hsp70 protein</fullName>
    </recommendedName>
</protein>
<keyword evidence="2" id="KW-0067">ATP-binding</keyword>
<dbReference type="GO" id="GO:0005524">
    <property type="term" value="F:ATP binding"/>
    <property type="evidence" value="ECO:0007669"/>
    <property type="project" value="UniProtKB-KW"/>
</dbReference>
<dbReference type="CDD" id="cd10170">
    <property type="entry name" value="ASKHA_NBD_HSP70"/>
    <property type="match status" value="1"/>
</dbReference>